<dbReference type="Gene3D" id="3.10.20.90">
    <property type="entry name" value="Phosphatidylinositol 3-kinase Catalytic Subunit, Chain A, domain 1"/>
    <property type="match status" value="1"/>
</dbReference>
<dbReference type="InterPro" id="IPR053793">
    <property type="entry name" value="PB1-like"/>
</dbReference>
<proteinExistence type="predicted"/>
<name>A0A4P9YVC0_9FUNG</name>
<dbReference type="SUPFAM" id="SSF54277">
    <property type="entry name" value="CAD &amp; PB1 domains"/>
    <property type="match status" value="1"/>
</dbReference>
<feature type="domain" description="PB1" evidence="2">
    <location>
        <begin position="1"/>
        <end position="55"/>
    </location>
</feature>
<dbReference type="Proteomes" id="UP000278143">
    <property type="component" value="Unassembled WGS sequence"/>
</dbReference>
<feature type="compositionally biased region" description="Polar residues" evidence="1">
    <location>
        <begin position="95"/>
        <end position="107"/>
    </location>
</feature>
<dbReference type="Pfam" id="PF00564">
    <property type="entry name" value="PB1"/>
    <property type="match status" value="1"/>
</dbReference>
<dbReference type="EMBL" id="KZ990547">
    <property type="protein sequence ID" value="RKP23957.1"/>
    <property type="molecule type" value="Genomic_DNA"/>
</dbReference>
<feature type="region of interest" description="Disordered" evidence="1">
    <location>
        <begin position="247"/>
        <end position="326"/>
    </location>
</feature>
<feature type="region of interest" description="Disordered" evidence="1">
    <location>
        <begin position="95"/>
        <end position="185"/>
    </location>
</feature>
<feature type="compositionally biased region" description="Low complexity" evidence="1">
    <location>
        <begin position="139"/>
        <end position="168"/>
    </location>
</feature>
<evidence type="ECO:0000259" key="2">
    <source>
        <dbReference type="PROSITE" id="PS51745"/>
    </source>
</evidence>
<sequence>MVADSGAGHQLSVQPENHILKYLDEDGDLVTLTDDADIQSVYQTSKVLKVMVYDRERLPPPASMPFQGQQHAKQHELAELCQRLDLLLKTLPSQNYTGHAQSTNNPSAYPPRPTSNDSQHAGAALASNPSQPTSPGMATHTPTGSTTNSTNNSHNHNSNPPYEAASSVYPPPPPATGASGSSGAAPYPPNNANAVYPPNTAAMATSGGNVATSIAATAAGTSAAVMANITAASPSVYPPVNGGSVYPPPQKVTSTPGAYPPPPPIGQVPAGNVGGNATGSNYASPALPAGYAPPPGTTSAYPPPPQQAHPDGSGQNTAYPPTPAYY</sequence>
<feature type="compositionally biased region" description="Polar residues" evidence="1">
    <location>
        <begin position="127"/>
        <end position="136"/>
    </location>
</feature>
<dbReference type="OrthoDB" id="1594986at2759"/>
<evidence type="ECO:0000313" key="4">
    <source>
        <dbReference type="Proteomes" id="UP000278143"/>
    </source>
</evidence>
<protein>
    <recommendedName>
        <fullName evidence="2">PB1 domain-containing protein</fullName>
    </recommendedName>
</protein>
<dbReference type="InterPro" id="IPR000270">
    <property type="entry name" value="PB1_dom"/>
</dbReference>
<organism evidence="3 4">
    <name type="scientific">Syncephalis pseudoplumigaleata</name>
    <dbReference type="NCBI Taxonomy" id="1712513"/>
    <lineage>
        <taxon>Eukaryota</taxon>
        <taxon>Fungi</taxon>
        <taxon>Fungi incertae sedis</taxon>
        <taxon>Zoopagomycota</taxon>
        <taxon>Zoopagomycotina</taxon>
        <taxon>Zoopagomycetes</taxon>
        <taxon>Zoopagales</taxon>
        <taxon>Piptocephalidaceae</taxon>
        <taxon>Syncephalis</taxon>
    </lineage>
</organism>
<gene>
    <name evidence="3" type="ORF">SYNPS1DRAFT_30268</name>
</gene>
<evidence type="ECO:0000256" key="1">
    <source>
        <dbReference type="SAM" id="MobiDB-lite"/>
    </source>
</evidence>
<reference evidence="4" key="1">
    <citation type="journal article" date="2018" name="Nat. Microbiol.">
        <title>Leveraging single-cell genomics to expand the fungal tree of life.</title>
        <authorList>
            <person name="Ahrendt S.R."/>
            <person name="Quandt C.A."/>
            <person name="Ciobanu D."/>
            <person name="Clum A."/>
            <person name="Salamov A."/>
            <person name="Andreopoulos B."/>
            <person name="Cheng J.F."/>
            <person name="Woyke T."/>
            <person name="Pelin A."/>
            <person name="Henrissat B."/>
            <person name="Reynolds N.K."/>
            <person name="Benny G.L."/>
            <person name="Smith M.E."/>
            <person name="James T.Y."/>
            <person name="Grigoriev I.V."/>
        </authorList>
    </citation>
    <scope>NUCLEOTIDE SEQUENCE [LARGE SCALE GENOMIC DNA]</scope>
    <source>
        <strain evidence="4">Benny S71-1</strain>
    </source>
</reference>
<feature type="compositionally biased region" description="Pro residues" evidence="1">
    <location>
        <begin position="291"/>
        <end position="307"/>
    </location>
</feature>
<evidence type="ECO:0000313" key="3">
    <source>
        <dbReference type="EMBL" id="RKP23957.1"/>
    </source>
</evidence>
<accession>A0A4P9YVC0</accession>
<dbReference type="AlphaFoldDB" id="A0A4P9YVC0"/>
<dbReference type="PROSITE" id="PS51745">
    <property type="entry name" value="PB1"/>
    <property type="match status" value="1"/>
</dbReference>
<keyword evidence="4" id="KW-1185">Reference proteome</keyword>
<feature type="compositionally biased region" description="Low complexity" evidence="1">
    <location>
        <begin position="176"/>
        <end position="185"/>
    </location>
</feature>